<dbReference type="OrthoDB" id="9780302at2"/>
<dbReference type="PANTHER" id="PTHR30534:SF0">
    <property type="entry name" value="FLAGELLAR MOTOR SWITCH PROTEIN FLIG"/>
    <property type="match status" value="1"/>
</dbReference>
<dbReference type="AlphaFoldDB" id="A0A6N7EPJ8"/>
<dbReference type="GO" id="GO:0005886">
    <property type="term" value="C:plasma membrane"/>
    <property type="evidence" value="ECO:0007669"/>
    <property type="project" value="UniProtKB-SubCell"/>
</dbReference>
<evidence type="ECO:0000313" key="14">
    <source>
        <dbReference type="Proteomes" id="UP000437709"/>
    </source>
</evidence>
<organism evidence="13 14">
    <name type="scientific">Georgenia subflava</name>
    <dbReference type="NCBI Taxonomy" id="1622177"/>
    <lineage>
        <taxon>Bacteria</taxon>
        <taxon>Bacillati</taxon>
        <taxon>Actinomycetota</taxon>
        <taxon>Actinomycetes</taxon>
        <taxon>Micrococcales</taxon>
        <taxon>Bogoriellaceae</taxon>
        <taxon>Georgenia</taxon>
    </lineage>
</organism>
<feature type="domain" description="Flagellar motor switch protein FliG middle" evidence="11">
    <location>
        <begin position="126"/>
        <end position="198"/>
    </location>
</feature>
<dbReference type="Pfam" id="PF14842">
    <property type="entry name" value="FliG_N"/>
    <property type="match status" value="1"/>
</dbReference>
<dbReference type="PANTHER" id="PTHR30534">
    <property type="entry name" value="FLAGELLAR MOTOR SWITCH PROTEIN FLIG"/>
    <property type="match status" value="1"/>
</dbReference>
<dbReference type="InterPro" id="IPR011002">
    <property type="entry name" value="FliG_a-hlx"/>
</dbReference>
<dbReference type="InterPro" id="IPR028263">
    <property type="entry name" value="FliG_N"/>
</dbReference>
<evidence type="ECO:0000256" key="5">
    <source>
        <dbReference type="ARBA" id="ARBA00022475"/>
    </source>
</evidence>
<dbReference type="EMBL" id="WHPC01000081">
    <property type="protein sequence ID" value="MPV38435.1"/>
    <property type="molecule type" value="Genomic_DNA"/>
</dbReference>
<keyword evidence="8" id="KW-0472">Membrane</keyword>
<dbReference type="NCBIfam" id="TIGR00207">
    <property type="entry name" value="fliG"/>
    <property type="match status" value="1"/>
</dbReference>
<comment type="caution">
    <text evidence="13">The sequence shown here is derived from an EMBL/GenBank/DDBJ whole genome shotgun (WGS) entry which is preliminary data.</text>
</comment>
<keyword evidence="5" id="KW-1003">Cell membrane</keyword>
<gene>
    <name evidence="13" type="primary">fliG</name>
    <name evidence="13" type="ORF">GB881_15560</name>
</gene>
<feature type="domain" description="Flagellar motor switch protein FliG C-terminal" evidence="10">
    <location>
        <begin position="229"/>
        <end position="335"/>
    </location>
</feature>
<evidence type="ECO:0000256" key="8">
    <source>
        <dbReference type="ARBA" id="ARBA00023136"/>
    </source>
</evidence>
<dbReference type="PRINTS" id="PR00954">
    <property type="entry name" value="FLGMOTORFLIG"/>
</dbReference>
<feature type="domain" description="Flagellar motor switch protein FliG N-terminal" evidence="12">
    <location>
        <begin position="14"/>
        <end position="117"/>
    </location>
</feature>
<dbReference type="GO" id="GO:0071973">
    <property type="term" value="P:bacterial-type flagellum-dependent cell motility"/>
    <property type="evidence" value="ECO:0007669"/>
    <property type="project" value="InterPro"/>
</dbReference>
<evidence type="ECO:0000256" key="7">
    <source>
        <dbReference type="ARBA" id="ARBA00022779"/>
    </source>
</evidence>
<evidence type="ECO:0000259" key="10">
    <source>
        <dbReference type="Pfam" id="PF01706"/>
    </source>
</evidence>
<proteinExistence type="inferred from homology"/>
<dbReference type="InterPro" id="IPR000090">
    <property type="entry name" value="Flg_Motor_Flig"/>
</dbReference>
<dbReference type="Pfam" id="PF14841">
    <property type="entry name" value="FliG_M"/>
    <property type="match status" value="1"/>
</dbReference>
<dbReference type="GO" id="GO:0003774">
    <property type="term" value="F:cytoskeletal motor activity"/>
    <property type="evidence" value="ECO:0007669"/>
    <property type="project" value="InterPro"/>
</dbReference>
<evidence type="ECO:0000256" key="9">
    <source>
        <dbReference type="ARBA" id="ARBA00023143"/>
    </source>
</evidence>
<keyword evidence="6" id="KW-0145">Chemotaxis</keyword>
<evidence type="ECO:0000259" key="12">
    <source>
        <dbReference type="Pfam" id="PF14842"/>
    </source>
</evidence>
<keyword evidence="7" id="KW-0283">Flagellar rotation</keyword>
<accession>A0A6N7EPJ8</accession>
<keyword evidence="14" id="KW-1185">Reference proteome</keyword>
<dbReference type="RefSeq" id="WP_152193583.1">
    <property type="nucleotide sequence ID" value="NZ_VUKD01000001.1"/>
</dbReference>
<comment type="similarity">
    <text evidence="3">Belongs to the FliG family.</text>
</comment>
<dbReference type="Proteomes" id="UP000437709">
    <property type="component" value="Unassembled WGS sequence"/>
</dbReference>
<dbReference type="GO" id="GO:0006935">
    <property type="term" value="P:chemotaxis"/>
    <property type="evidence" value="ECO:0007669"/>
    <property type="project" value="UniProtKB-KW"/>
</dbReference>
<evidence type="ECO:0000256" key="1">
    <source>
        <dbReference type="ARBA" id="ARBA00004117"/>
    </source>
</evidence>
<comment type="subcellular location">
    <subcellularLocation>
        <location evidence="1">Bacterial flagellum basal body</location>
    </subcellularLocation>
    <subcellularLocation>
        <location evidence="2">Cell membrane</location>
        <topology evidence="2">Peripheral membrane protein</topology>
        <orientation evidence="2">Cytoplasmic side</orientation>
    </subcellularLocation>
</comment>
<dbReference type="InterPro" id="IPR032779">
    <property type="entry name" value="FliG_M"/>
</dbReference>
<dbReference type="Gene3D" id="1.10.220.30">
    <property type="match status" value="3"/>
</dbReference>
<name>A0A6N7EPJ8_9MICO</name>
<evidence type="ECO:0000313" key="13">
    <source>
        <dbReference type="EMBL" id="MPV38435.1"/>
    </source>
</evidence>
<evidence type="ECO:0000256" key="3">
    <source>
        <dbReference type="ARBA" id="ARBA00010299"/>
    </source>
</evidence>
<keyword evidence="13" id="KW-0969">Cilium</keyword>
<evidence type="ECO:0000256" key="6">
    <source>
        <dbReference type="ARBA" id="ARBA00022500"/>
    </source>
</evidence>
<keyword evidence="13" id="KW-0282">Flagellum</keyword>
<reference evidence="13 14" key="1">
    <citation type="submission" date="2019-10" db="EMBL/GenBank/DDBJ databases">
        <title>Georgenia wutianyii sp. nov. and Georgenia yuyongxinii sp. nov. isolated from plateau pika (Ochotona curzoniae) in the Qinghai-Tibet plateau of China.</title>
        <authorList>
            <person name="Tian Z."/>
        </authorList>
    </citation>
    <scope>NUCLEOTIDE SEQUENCE [LARGE SCALE GENOMIC DNA]</scope>
    <source>
        <strain evidence="13 14">JCM 19765</strain>
    </source>
</reference>
<evidence type="ECO:0000259" key="11">
    <source>
        <dbReference type="Pfam" id="PF14841"/>
    </source>
</evidence>
<dbReference type="PIRSF" id="PIRSF003161">
    <property type="entry name" value="FliG"/>
    <property type="match status" value="1"/>
</dbReference>
<keyword evidence="13" id="KW-0966">Cell projection</keyword>
<dbReference type="GO" id="GO:0009425">
    <property type="term" value="C:bacterial-type flagellum basal body"/>
    <property type="evidence" value="ECO:0007669"/>
    <property type="project" value="UniProtKB-SubCell"/>
</dbReference>
<protein>
    <recommendedName>
        <fullName evidence="4">Flagellar motor switch protein FliG</fullName>
    </recommendedName>
</protein>
<evidence type="ECO:0000256" key="2">
    <source>
        <dbReference type="ARBA" id="ARBA00004413"/>
    </source>
</evidence>
<dbReference type="InterPro" id="IPR023087">
    <property type="entry name" value="Flg_Motor_Flig_C"/>
</dbReference>
<sequence length="345" mass="36982">MSTQLAPTGASGTLTSAQKAAVVLLQIGHERAAKVLAELSPSEVEEITAEIVRMEEVPASTADAVVSEFHRQVTTGEPTIGHGGLEYAQRLLEASFGAERAAGVLDRLSTMMAGQPFDFLQHADARQVQSLIAGEHPQTVALVLAHLRPDRASAILAGLTPELRSDVAHRIALMERASPEVVAIVADNLQHKATSVLSSGDLTAVGGVQPLVEILNRSDPGTEKQILEGLGERDAALADEVRGLMFTFEDIILLDDRAVQLVLRQTEISTLALALKGAPTTVSDKTRRNLSERARENLAEEMEMAGPVRVSEVQEARGAIVTVIRTLEESGQIVIRREGEDDYVS</sequence>
<dbReference type="Pfam" id="PF01706">
    <property type="entry name" value="FliG_C"/>
    <property type="match status" value="1"/>
</dbReference>
<dbReference type="SUPFAM" id="SSF48029">
    <property type="entry name" value="FliG"/>
    <property type="match status" value="2"/>
</dbReference>
<keyword evidence="9" id="KW-0975">Bacterial flagellum</keyword>
<evidence type="ECO:0000256" key="4">
    <source>
        <dbReference type="ARBA" id="ARBA00021870"/>
    </source>
</evidence>